<evidence type="ECO:0000313" key="4">
    <source>
        <dbReference type="EMBL" id="SUZ65303.1"/>
    </source>
</evidence>
<organism evidence="4">
    <name type="scientific">marine metagenome</name>
    <dbReference type="NCBI Taxonomy" id="408172"/>
    <lineage>
        <taxon>unclassified sequences</taxon>
        <taxon>metagenomes</taxon>
        <taxon>ecological metagenomes</taxon>
    </lineage>
</organism>
<dbReference type="Gene3D" id="3.40.50.150">
    <property type="entry name" value="Vaccinia Virus protein VP39"/>
    <property type="match status" value="1"/>
</dbReference>
<dbReference type="EMBL" id="UINC01000956">
    <property type="protein sequence ID" value="SUZ65303.1"/>
    <property type="molecule type" value="Genomic_DNA"/>
</dbReference>
<dbReference type="InterPro" id="IPR003682">
    <property type="entry name" value="rRNA_ssu_MeTfrase_G"/>
</dbReference>
<dbReference type="AlphaFoldDB" id="A0A381PIN9"/>
<keyword evidence="2" id="KW-0698">rRNA processing</keyword>
<gene>
    <name evidence="4" type="ORF">METZ01_LOCUS18157</name>
</gene>
<dbReference type="PANTHER" id="PTHR31760">
    <property type="entry name" value="S-ADENOSYL-L-METHIONINE-DEPENDENT METHYLTRANSFERASES SUPERFAMILY PROTEIN"/>
    <property type="match status" value="1"/>
</dbReference>
<name>A0A381PIN9_9ZZZZ</name>
<sequence>MDLGSGGGFPGIPIAITNPQKKVYLVERKQARAAFLLNTINRLELQNTKVINVDSRELKAQEFGGALDIVAKAFGSPKNTIKATEGLLKTPGTLLKIMKTKPAVGLEEIPKNYTVEKIEEINLKGKDKGRILVTIRTREP</sequence>
<evidence type="ECO:0000256" key="1">
    <source>
        <dbReference type="ARBA" id="ARBA00022490"/>
    </source>
</evidence>
<evidence type="ECO:0000256" key="2">
    <source>
        <dbReference type="ARBA" id="ARBA00022552"/>
    </source>
</evidence>
<protein>
    <submittedName>
        <fullName evidence="4">Uncharacterized protein</fullName>
    </submittedName>
</protein>
<reference evidence="4" key="1">
    <citation type="submission" date="2018-05" db="EMBL/GenBank/DDBJ databases">
        <authorList>
            <person name="Lanie J.A."/>
            <person name="Ng W.-L."/>
            <person name="Kazmierczak K.M."/>
            <person name="Andrzejewski T.M."/>
            <person name="Davidsen T.M."/>
            <person name="Wayne K.J."/>
            <person name="Tettelin H."/>
            <person name="Glass J.I."/>
            <person name="Rusch D."/>
            <person name="Podicherti R."/>
            <person name="Tsui H.-C.T."/>
            <person name="Winkler M.E."/>
        </authorList>
    </citation>
    <scope>NUCLEOTIDE SEQUENCE</scope>
</reference>
<keyword evidence="1" id="KW-0963">Cytoplasm</keyword>
<dbReference type="PANTHER" id="PTHR31760:SF0">
    <property type="entry name" value="S-ADENOSYL-L-METHIONINE-DEPENDENT METHYLTRANSFERASES SUPERFAMILY PROTEIN"/>
    <property type="match status" value="1"/>
</dbReference>
<evidence type="ECO:0000256" key="3">
    <source>
        <dbReference type="ARBA" id="ARBA00022679"/>
    </source>
</evidence>
<accession>A0A381PIN9</accession>
<dbReference type="GO" id="GO:0070043">
    <property type="term" value="F:rRNA (guanine-N7-)-methyltransferase activity"/>
    <property type="evidence" value="ECO:0007669"/>
    <property type="project" value="TreeGrafter"/>
</dbReference>
<dbReference type="InterPro" id="IPR029063">
    <property type="entry name" value="SAM-dependent_MTases_sf"/>
</dbReference>
<dbReference type="SUPFAM" id="SSF53335">
    <property type="entry name" value="S-adenosyl-L-methionine-dependent methyltransferases"/>
    <property type="match status" value="1"/>
</dbReference>
<keyword evidence="3" id="KW-0808">Transferase</keyword>
<dbReference type="Pfam" id="PF02527">
    <property type="entry name" value="GidB"/>
    <property type="match status" value="1"/>
</dbReference>
<dbReference type="GO" id="GO:0005829">
    <property type="term" value="C:cytosol"/>
    <property type="evidence" value="ECO:0007669"/>
    <property type="project" value="TreeGrafter"/>
</dbReference>
<proteinExistence type="predicted"/>